<evidence type="ECO:0000313" key="1">
    <source>
        <dbReference type="EMBL" id="GBN76006.1"/>
    </source>
</evidence>
<evidence type="ECO:0000313" key="2">
    <source>
        <dbReference type="Proteomes" id="UP000499080"/>
    </source>
</evidence>
<dbReference type="PANTHER" id="PTHR45786">
    <property type="entry name" value="DNA BINDING PROTEIN-LIKE"/>
    <property type="match status" value="1"/>
</dbReference>
<protein>
    <recommendedName>
        <fullName evidence="3">Helitron helicase-like domain-containing protein</fullName>
    </recommendedName>
</protein>
<proteinExistence type="predicted"/>
<dbReference type="AlphaFoldDB" id="A0A4Y2RKQ2"/>
<dbReference type="PANTHER" id="PTHR45786:SF74">
    <property type="entry name" value="ATP-DEPENDENT DNA HELICASE"/>
    <property type="match status" value="1"/>
</dbReference>
<reference evidence="1 2" key="1">
    <citation type="journal article" date="2019" name="Sci. Rep.">
        <title>Orb-weaving spider Araneus ventricosus genome elucidates the spidroin gene catalogue.</title>
        <authorList>
            <person name="Kono N."/>
            <person name="Nakamura H."/>
            <person name="Ohtoshi R."/>
            <person name="Moran D.A.P."/>
            <person name="Shinohara A."/>
            <person name="Yoshida Y."/>
            <person name="Fujiwara M."/>
            <person name="Mori M."/>
            <person name="Tomita M."/>
            <person name="Arakawa K."/>
        </authorList>
    </citation>
    <scope>NUCLEOTIDE SEQUENCE [LARGE SCALE GENOMIC DNA]</scope>
</reference>
<dbReference type="Proteomes" id="UP000499080">
    <property type="component" value="Unassembled WGS sequence"/>
</dbReference>
<organism evidence="1 2">
    <name type="scientific">Araneus ventricosus</name>
    <name type="common">Orbweaver spider</name>
    <name type="synonym">Epeira ventricosa</name>
    <dbReference type="NCBI Taxonomy" id="182803"/>
    <lineage>
        <taxon>Eukaryota</taxon>
        <taxon>Metazoa</taxon>
        <taxon>Ecdysozoa</taxon>
        <taxon>Arthropoda</taxon>
        <taxon>Chelicerata</taxon>
        <taxon>Arachnida</taxon>
        <taxon>Araneae</taxon>
        <taxon>Araneomorphae</taxon>
        <taxon>Entelegynae</taxon>
        <taxon>Araneoidea</taxon>
        <taxon>Araneidae</taxon>
        <taxon>Araneus</taxon>
    </lineage>
</organism>
<comment type="caution">
    <text evidence="1">The sequence shown here is derived from an EMBL/GenBank/DDBJ whole genome shotgun (WGS) entry which is preliminary data.</text>
</comment>
<sequence length="157" mass="18141">MAIEDNPTEDRQIVIKADKKPTAGPERVFNTPALNVVPIVIAGNDFVLTMRSNKLKNICKIHIPYDTLQYPLMFPRGEDGYAININQVEPGTSSQINKMVSAMSFLAYRLMVRSTEYRLLNYRQLLHQYLVDMYAKIEVERLLFIQLNFRSAFLKII</sequence>
<accession>A0A4Y2RKQ2</accession>
<dbReference type="EMBL" id="BGPR01145541">
    <property type="protein sequence ID" value="GBN76006.1"/>
    <property type="molecule type" value="Genomic_DNA"/>
</dbReference>
<name>A0A4Y2RKQ2_ARAVE</name>
<keyword evidence="2" id="KW-1185">Reference proteome</keyword>
<gene>
    <name evidence="1" type="ORF">AVEN_34754_1</name>
</gene>
<dbReference type="OrthoDB" id="6466459at2759"/>
<evidence type="ECO:0008006" key="3">
    <source>
        <dbReference type="Google" id="ProtNLM"/>
    </source>
</evidence>